<reference evidence="3" key="2">
    <citation type="journal article" date="2024" name="Environ. Microbiol.">
        <title>Genome analysis and description of Tunturibacter gen. nov. expands the diversity of Terriglobia in tundra soils.</title>
        <authorList>
            <person name="Messyasz A."/>
            <person name="Mannisto M.K."/>
            <person name="Kerkhof L.J."/>
            <person name="Haggblom M.M."/>
        </authorList>
    </citation>
    <scope>NUCLEOTIDE SEQUENCE</scope>
    <source>
        <strain evidence="3">M8UP23</strain>
    </source>
</reference>
<sequence length="420" mass="45437">MMRLTAPIPALLALAALCFSCAGSLAKPMHHPSAHKKTVAAAVAKHPDRRKTAAKPSHATHSSKHHSAPTPKTDPPMSVRVHGRSAGGRHLRHAVRASRQKATQPELAASAGTPLKATSEDFLKAAASTQVETQTAVAIHGTLRPEARQEERSEELNETRQATAAPARKSSTSSKPVSVAKPVPVISVVRPAAERPQLASVEEVASTPVILPNLYNKRGRLIMPPPLKGSHEILVHQNEVADRDGLSRIQDDGDLVDMRGKKLLVALPESEALQVDDRLPVNRRYCRPWTAQFLATLARAHYARFHSPLQVNSAVRTVEFQQHLVHINGNAAPAEGDTASPHLTGQAVDIAKHGLSLTEIAWLRGYLLPLVQSGKVDVEEEFQQSCFHVSVYKRYLPPAPERDLAILHHGGTSALAAALR</sequence>
<gene>
    <name evidence="3" type="ORF">RBB75_08930</name>
</gene>
<evidence type="ECO:0000256" key="2">
    <source>
        <dbReference type="SAM" id="SignalP"/>
    </source>
</evidence>
<reference evidence="3" key="1">
    <citation type="submission" date="2023-08" db="EMBL/GenBank/DDBJ databases">
        <authorList>
            <person name="Messyasz A."/>
            <person name="Mannisto M.K."/>
            <person name="Kerkhof L.J."/>
            <person name="Haggblom M."/>
        </authorList>
    </citation>
    <scope>NUCLEOTIDE SEQUENCE</scope>
    <source>
        <strain evidence="3">M8UP23</strain>
    </source>
</reference>
<feature type="region of interest" description="Disordered" evidence="1">
    <location>
        <begin position="28"/>
        <end position="89"/>
    </location>
</feature>
<dbReference type="SUPFAM" id="SSF55166">
    <property type="entry name" value="Hedgehog/DD-peptidase"/>
    <property type="match status" value="1"/>
</dbReference>
<feature type="signal peptide" evidence="2">
    <location>
        <begin position="1"/>
        <end position="26"/>
    </location>
</feature>
<evidence type="ECO:0000313" key="3">
    <source>
        <dbReference type="EMBL" id="XCB28432.1"/>
    </source>
</evidence>
<dbReference type="Pfam" id="PF18979">
    <property type="entry name" value="DUF5715"/>
    <property type="match status" value="1"/>
</dbReference>
<protein>
    <submittedName>
        <fullName evidence="3">DUF5715 family protein</fullName>
    </submittedName>
</protein>
<dbReference type="InterPro" id="IPR009045">
    <property type="entry name" value="Zn_M74/Hedgehog-like"/>
</dbReference>
<feature type="chain" id="PRO_5043728363" evidence="2">
    <location>
        <begin position="27"/>
        <end position="420"/>
    </location>
</feature>
<accession>A0AAU7ZID8</accession>
<proteinExistence type="predicted"/>
<dbReference type="RefSeq" id="WP_353070235.1">
    <property type="nucleotide sequence ID" value="NZ_CP132932.1"/>
</dbReference>
<dbReference type="InterPro" id="IPR043769">
    <property type="entry name" value="DUF5715"/>
</dbReference>
<dbReference type="KEGG" id="temp:RBB75_08930"/>
<organism evidence="3">
    <name type="scientific">Tunturiibacter empetritectus</name>
    <dbReference type="NCBI Taxonomy" id="3069691"/>
    <lineage>
        <taxon>Bacteria</taxon>
        <taxon>Pseudomonadati</taxon>
        <taxon>Acidobacteriota</taxon>
        <taxon>Terriglobia</taxon>
        <taxon>Terriglobales</taxon>
        <taxon>Acidobacteriaceae</taxon>
        <taxon>Tunturiibacter</taxon>
    </lineage>
</organism>
<name>A0AAU7ZID8_9BACT</name>
<feature type="compositionally biased region" description="Basic and acidic residues" evidence="1">
    <location>
        <begin position="143"/>
        <end position="158"/>
    </location>
</feature>
<feature type="compositionally biased region" description="Low complexity" evidence="1">
    <location>
        <begin position="169"/>
        <end position="179"/>
    </location>
</feature>
<feature type="region of interest" description="Disordered" evidence="1">
    <location>
        <begin position="143"/>
        <end position="179"/>
    </location>
</feature>
<dbReference type="EMBL" id="CP132932">
    <property type="protein sequence ID" value="XCB28432.1"/>
    <property type="molecule type" value="Genomic_DNA"/>
</dbReference>
<feature type="compositionally biased region" description="Basic residues" evidence="1">
    <location>
        <begin position="28"/>
        <end position="38"/>
    </location>
</feature>
<dbReference type="AlphaFoldDB" id="A0AAU7ZID8"/>
<keyword evidence="2" id="KW-0732">Signal</keyword>
<dbReference type="Gene3D" id="3.30.1380.10">
    <property type="match status" value="1"/>
</dbReference>
<evidence type="ECO:0000256" key="1">
    <source>
        <dbReference type="SAM" id="MobiDB-lite"/>
    </source>
</evidence>